<dbReference type="InterPro" id="IPR010998">
    <property type="entry name" value="Integrase_recombinase_N"/>
</dbReference>
<dbReference type="PANTHER" id="PTHR30629:SF2">
    <property type="entry name" value="PROPHAGE INTEGRASE INTS-RELATED"/>
    <property type="match status" value="1"/>
</dbReference>
<evidence type="ECO:0000259" key="7">
    <source>
        <dbReference type="PROSITE" id="PS51898"/>
    </source>
</evidence>
<evidence type="ECO:0000313" key="10">
    <source>
        <dbReference type="Proteomes" id="UP000818323"/>
    </source>
</evidence>
<evidence type="ECO:0000256" key="3">
    <source>
        <dbReference type="ARBA" id="ARBA00023125"/>
    </source>
</evidence>
<dbReference type="PANTHER" id="PTHR30629">
    <property type="entry name" value="PROPHAGE INTEGRASE"/>
    <property type="match status" value="1"/>
</dbReference>
<evidence type="ECO:0000313" key="9">
    <source>
        <dbReference type="EMBL" id="NBJ23801.1"/>
    </source>
</evidence>
<dbReference type="Pfam" id="PF02899">
    <property type="entry name" value="Phage_int_SAM_1"/>
    <property type="match status" value="1"/>
</dbReference>
<dbReference type="CDD" id="cd01184">
    <property type="entry name" value="INT_C_like_1"/>
    <property type="match status" value="1"/>
</dbReference>
<keyword evidence="4" id="KW-0233">DNA recombination</keyword>
<dbReference type="Pfam" id="PF00589">
    <property type="entry name" value="Phage_integrase"/>
    <property type="match status" value="1"/>
</dbReference>
<evidence type="ECO:0000256" key="5">
    <source>
        <dbReference type="PROSITE-ProRule" id="PRU01248"/>
    </source>
</evidence>
<feature type="domain" description="Core-binding (CB)" evidence="8">
    <location>
        <begin position="252"/>
        <end position="332"/>
    </location>
</feature>
<feature type="domain" description="Tyr recombinase" evidence="7">
    <location>
        <begin position="355"/>
        <end position="542"/>
    </location>
</feature>
<dbReference type="InterPro" id="IPR002104">
    <property type="entry name" value="Integrase_catalytic"/>
</dbReference>
<comment type="similarity">
    <text evidence="1">Belongs to the 'phage' integrase family.</text>
</comment>
<proteinExistence type="inferred from homology"/>
<keyword evidence="2" id="KW-0229">DNA integration</keyword>
<evidence type="ECO:0000259" key="8">
    <source>
        <dbReference type="PROSITE" id="PS51900"/>
    </source>
</evidence>
<sequence>MAFTSQRRDSSNWRFRQRVPVDVLGKVRGRRIIISFPSTGREPPFTVETTIGTEVSFSTRTPDKNVHEARSLVAQTHLAKIYAAARTEPVKLSSRTLTALSKDIYDLFLATHGDDPGPVRRWEAFKGFSRAAMEGRIQDAPELVPGSEPDEAAAAEARFGPGLTQGIDALPASDSTAALEQRFGRLANWLLAERGIELLPEQRPLLLKLTAMAAIQAGRQLKKHAAYDFSPDPEISRFPTFEPPSEAGGSHRTLTDVFERWRKETHPSASTVSTWRGVVASLKRHLGHEVVGRITHEDIVRWKDRLVDAGLSRKTISHNHLAAIKALLNFEIQNKRLAVNPAAGIKMGVKRRAGQRMRPYTDNEVARILALAARETSPAQRWLPWLAALSGARIGEVAQLWGQRITMEDGIAVMVIRPAEDGGSLKNEWSERTVPIHPAIIEAGFLDFVRQHGSGPLFYRRSSGDPSKKHASKGVTNRLAAWIREQGFTDPRKAPNHALRHWFVTMGQRLHINDSVIEAIIGHEEGSEYRHGHTQTLYEAIIKIPVPVETGNQNQTVGGGSLGCPAPTRHGREPPA</sequence>
<dbReference type="SUPFAM" id="SSF56349">
    <property type="entry name" value="DNA breaking-rejoining enzymes"/>
    <property type="match status" value="1"/>
</dbReference>
<dbReference type="InterPro" id="IPR044068">
    <property type="entry name" value="CB"/>
</dbReference>
<comment type="caution">
    <text evidence="9">The sequence shown here is derived from an EMBL/GenBank/DDBJ whole genome shotgun (WGS) entry which is preliminary data.</text>
</comment>
<dbReference type="InterPro" id="IPR011010">
    <property type="entry name" value="DNA_brk_join_enz"/>
</dbReference>
<dbReference type="PROSITE" id="PS51900">
    <property type="entry name" value="CB"/>
    <property type="match status" value="1"/>
</dbReference>
<reference evidence="9 10" key="1">
    <citation type="submission" date="2020-01" db="EMBL/GenBank/DDBJ databases">
        <title>Microvirga sp. nov., an arsenate reduction bacterium isolated from Tibet hotspring sediments.</title>
        <authorList>
            <person name="Yuan C.-G."/>
        </authorList>
    </citation>
    <scope>NUCLEOTIDE SEQUENCE [LARGE SCALE GENOMIC DNA]</scope>
    <source>
        <strain evidence="9 10">SYSU G3D203</strain>
    </source>
</reference>
<dbReference type="PROSITE" id="PS51898">
    <property type="entry name" value="TYR_RECOMBINASE"/>
    <property type="match status" value="1"/>
</dbReference>
<dbReference type="Gene3D" id="1.10.150.130">
    <property type="match status" value="1"/>
</dbReference>
<gene>
    <name evidence="9" type="ORF">GR303_05460</name>
</gene>
<keyword evidence="10" id="KW-1185">Reference proteome</keyword>
<dbReference type="EMBL" id="JAAAXJ010000002">
    <property type="protein sequence ID" value="NBJ23801.1"/>
    <property type="molecule type" value="Genomic_DNA"/>
</dbReference>
<protein>
    <submittedName>
        <fullName evidence="9">Tyrosine-type recombinase/integrase</fullName>
    </submittedName>
</protein>
<keyword evidence="3 5" id="KW-0238">DNA-binding</keyword>
<dbReference type="RefSeq" id="WP_161721025.1">
    <property type="nucleotide sequence ID" value="NZ_JAAAXI010000001.1"/>
</dbReference>
<accession>A0ABW9YVV8</accession>
<dbReference type="Proteomes" id="UP000818323">
    <property type="component" value="Unassembled WGS sequence"/>
</dbReference>
<evidence type="ECO:0000256" key="4">
    <source>
        <dbReference type="ARBA" id="ARBA00023172"/>
    </source>
</evidence>
<evidence type="ECO:0000256" key="2">
    <source>
        <dbReference type="ARBA" id="ARBA00022908"/>
    </source>
</evidence>
<evidence type="ECO:0000256" key="6">
    <source>
        <dbReference type="SAM" id="MobiDB-lite"/>
    </source>
</evidence>
<organism evidence="9 10">
    <name type="scientific">Microvirga arsenatis</name>
    <dbReference type="NCBI Taxonomy" id="2692265"/>
    <lineage>
        <taxon>Bacteria</taxon>
        <taxon>Pseudomonadati</taxon>
        <taxon>Pseudomonadota</taxon>
        <taxon>Alphaproteobacteria</taxon>
        <taxon>Hyphomicrobiales</taxon>
        <taxon>Methylobacteriaceae</taxon>
        <taxon>Microvirga</taxon>
    </lineage>
</organism>
<dbReference type="InterPro" id="IPR050808">
    <property type="entry name" value="Phage_Integrase"/>
</dbReference>
<dbReference type="Gene3D" id="1.10.443.10">
    <property type="entry name" value="Intergrase catalytic core"/>
    <property type="match status" value="1"/>
</dbReference>
<name>A0ABW9YVV8_9HYPH</name>
<dbReference type="InterPro" id="IPR004107">
    <property type="entry name" value="Integrase_SAM-like_N"/>
</dbReference>
<dbReference type="InterPro" id="IPR013762">
    <property type="entry name" value="Integrase-like_cat_sf"/>
</dbReference>
<feature type="region of interest" description="Disordered" evidence="6">
    <location>
        <begin position="553"/>
        <end position="576"/>
    </location>
</feature>
<evidence type="ECO:0000256" key="1">
    <source>
        <dbReference type="ARBA" id="ARBA00008857"/>
    </source>
</evidence>